<evidence type="ECO:0000256" key="6">
    <source>
        <dbReference type="ARBA" id="ARBA00022840"/>
    </source>
</evidence>
<dbReference type="Gene3D" id="3.40.50.300">
    <property type="entry name" value="P-loop containing nucleotide triphosphate hydrolases"/>
    <property type="match status" value="2"/>
</dbReference>
<dbReference type="GO" id="GO:0042626">
    <property type="term" value="F:ATPase-coupled transmembrane transporter activity"/>
    <property type="evidence" value="ECO:0007669"/>
    <property type="project" value="TreeGrafter"/>
</dbReference>
<evidence type="ECO:0000256" key="3">
    <source>
        <dbReference type="ARBA" id="ARBA00022448"/>
    </source>
</evidence>
<evidence type="ECO:0000256" key="4">
    <source>
        <dbReference type="ARBA" id="ARBA00022475"/>
    </source>
</evidence>
<dbReference type="CDD" id="cd03225">
    <property type="entry name" value="ABC_cobalt_CbiO_domain1"/>
    <property type="match status" value="1"/>
</dbReference>
<dbReference type="PANTHER" id="PTHR43553:SF27">
    <property type="entry name" value="ENERGY-COUPLING FACTOR TRANSPORTER ATP-BINDING PROTEIN ECFA2"/>
    <property type="match status" value="1"/>
</dbReference>
<evidence type="ECO:0000256" key="5">
    <source>
        <dbReference type="ARBA" id="ARBA00022741"/>
    </source>
</evidence>
<dbReference type="InterPro" id="IPR003439">
    <property type="entry name" value="ABC_transporter-like_ATP-bd"/>
</dbReference>
<dbReference type="SMART" id="SM00382">
    <property type="entry name" value="AAA"/>
    <property type="match status" value="2"/>
</dbReference>
<keyword evidence="3" id="KW-0813">Transport</keyword>
<protein>
    <submittedName>
        <fullName evidence="10">ABC transporter, ATP-binding protein</fullName>
    </submittedName>
</protein>
<dbReference type="AlphaFoldDB" id="A0A0R1YVU1"/>
<reference evidence="10 11" key="1">
    <citation type="journal article" date="2015" name="Genome Announc.">
        <title>Expanding the biotechnology potential of lactobacilli through comparative genomics of 213 strains and associated genera.</title>
        <authorList>
            <person name="Sun Z."/>
            <person name="Harris H.M."/>
            <person name="McCann A."/>
            <person name="Guo C."/>
            <person name="Argimon S."/>
            <person name="Zhang W."/>
            <person name="Yang X."/>
            <person name="Jeffery I.B."/>
            <person name="Cooney J.C."/>
            <person name="Kagawa T.F."/>
            <person name="Liu W."/>
            <person name="Song Y."/>
            <person name="Salvetti E."/>
            <person name="Wrobel A."/>
            <person name="Rasinkangas P."/>
            <person name="Parkhill J."/>
            <person name="Rea M.C."/>
            <person name="O'Sullivan O."/>
            <person name="Ritari J."/>
            <person name="Douillard F.P."/>
            <person name="Paul Ross R."/>
            <person name="Yang R."/>
            <person name="Briner A.E."/>
            <person name="Felis G.E."/>
            <person name="de Vos W.M."/>
            <person name="Barrangou R."/>
            <person name="Klaenhammer T.R."/>
            <person name="Caufield P.W."/>
            <person name="Cui Y."/>
            <person name="Zhang H."/>
            <person name="O'Toole P.W."/>
        </authorList>
    </citation>
    <scope>NUCLEOTIDE SEQUENCE [LARGE SCALE GENOMIC DNA]</scope>
    <source>
        <strain evidence="10 11">DSM 18390</strain>
    </source>
</reference>
<evidence type="ECO:0000256" key="2">
    <source>
        <dbReference type="ARBA" id="ARBA00005417"/>
    </source>
</evidence>
<dbReference type="GO" id="GO:0016887">
    <property type="term" value="F:ATP hydrolysis activity"/>
    <property type="evidence" value="ECO:0007669"/>
    <property type="project" value="InterPro"/>
</dbReference>
<dbReference type="InterPro" id="IPR003593">
    <property type="entry name" value="AAA+_ATPase"/>
</dbReference>
<evidence type="ECO:0000256" key="8">
    <source>
        <dbReference type="ARBA" id="ARBA00023136"/>
    </source>
</evidence>
<evidence type="ECO:0000256" key="7">
    <source>
        <dbReference type="ARBA" id="ARBA00022967"/>
    </source>
</evidence>
<comment type="subcellular location">
    <subcellularLocation>
        <location evidence="1">Cell membrane</location>
        <topology evidence="1">Peripheral membrane protein</topology>
    </subcellularLocation>
</comment>
<keyword evidence="6 10" id="KW-0067">ATP-binding</keyword>
<dbReference type="InterPro" id="IPR015856">
    <property type="entry name" value="ABC_transpr_CbiO/EcfA_su"/>
</dbReference>
<feature type="domain" description="ABC transporter" evidence="9">
    <location>
        <begin position="5"/>
        <end position="243"/>
    </location>
</feature>
<name>A0A0R1YVU1_9LACO</name>
<dbReference type="Pfam" id="PF00005">
    <property type="entry name" value="ABC_tran"/>
    <property type="match status" value="2"/>
</dbReference>
<evidence type="ECO:0000313" key="10">
    <source>
        <dbReference type="EMBL" id="KRM43915.1"/>
    </source>
</evidence>
<keyword evidence="5" id="KW-0547">Nucleotide-binding</keyword>
<dbReference type="GO" id="GO:0005524">
    <property type="term" value="F:ATP binding"/>
    <property type="evidence" value="ECO:0007669"/>
    <property type="project" value="UniProtKB-KW"/>
</dbReference>
<dbReference type="Proteomes" id="UP000051010">
    <property type="component" value="Unassembled WGS sequence"/>
</dbReference>
<accession>A0A0R1YVU1</accession>
<dbReference type="PROSITE" id="PS00211">
    <property type="entry name" value="ABC_TRANSPORTER_1"/>
    <property type="match status" value="2"/>
</dbReference>
<sequence length="553" mass="60952">MGELVTVKHLTFSYPDQPTPVLDDINLTVDPGDFIVIAGDTGSGKTTLLNNFKKELMPQGTRTGTVMVAGNPIHEMAKLASAQTIGYVAQDPQAQPVMATVIEELAFPLENIGCPSSEIERRITELANFLGLDQNLNRQIHQLSGGQLQLVNLASVLILRPKLILLDEPTSQLDPLTAQHFLTVLGRINQELGITIMLTEHRLSTVAAMANRMLLLQNHKLTFDGTPQGGLEKMAADPHLKFFVPSIPKLFIKNHVQVPHLPISVTAAQQAIREEDLKFQGVPGTPAFSPKADQKSILTVNNISFSFDGQNNVLQHLNLSVNRGTWLSIIGKNGSGKSTLLSLITGLMTPQHGKIHFDHQLVWKIKIAQRIRQLSFLSQTPSLQFTSDTVRDELVVQANELKLSDPQTQVDQMIARLHLNPIQGQNPFDISGGQQQLVGLAIALMATPDLLVLDEPTKGLDPYTKIQVGNLLKQYQQAGMTIITASHDMEFCAKFANQCGFMFAGHLNTLLPTKSFFADNFFFTTPINRIVRDQVRDALLPGDLKLINYLERG</sequence>
<evidence type="ECO:0000259" key="9">
    <source>
        <dbReference type="PROSITE" id="PS50893"/>
    </source>
</evidence>
<gene>
    <name evidence="10" type="ORF">FD47_GL001128</name>
</gene>
<dbReference type="EMBL" id="AZFZ01000024">
    <property type="protein sequence ID" value="KRM43915.1"/>
    <property type="molecule type" value="Genomic_DNA"/>
</dbReference>
<proteinExistence type="inferred from homology"/>
<comment type="similarity">
    <text evidence="2">Belongs to the ABC transporter superfamily.</text>
</comment>
<feature type="domain" description="ABC transporter" evidence="9">
    <location>
        <begin position="298"/>
        <end position="529"/>
    </location>
</feature>
<keyword evidence="4" id="KW-1003">Cell membrane</keyword>
<dbReference type="PANTHER" id="PTHR43553">
    <property type="entry name" value="HEAVY METAL TRANSPORTER"/>
    <property type="match status" value="1"/>
</dbReference>
<dbReference type="SUPFAM" id="SSF52540">
    <property type="entry name" value="P-loop containing nucleoside triphosphate hydrolases"/>
    <property type="match status" value="2"/>
</dbReference>
<keyword evidence="7" id="KW-1278">Translocase</keyword>
<dbReference type="InterPro" id="IPR027417">
    <property type="entry name" value="P-loop_NTPase"/>
</dbReference>
<dbReference type="GO" id="GO:0043190">
    <property type="term" value="C:ATP-binding cassette (ABC) transporter complex"/>
    <property type="evidence" value="ECO:0007669"/>
    <property type="project" value="TreeGrafter"/>
</dbReference>
<dbReference type="RefSeq" id="WP_054734311.1">
    <property type="nucleotide sequence ID" value="NZ_AZFZ01000024.1"/>
</dbReference>
<organism evidence="10 11">
    <name type="scientific">Lentilactobacillus parafarraginis DSM 18390 = JCM 14109</name>
    <dbReference type="NCBI Taxonomy" id="1423786"/>
    <lineage>
        <taxon>Bacteria</taxon>
        <taxon>Bacillati</taxon>
        <taxon>Bacillota</taxon>
        <taxon>Bacilli</taxon>
        <taxon>Lactobacillales</taxon>
        <taxon>Lactobacillaceae</taxon>
        <taxon>Lentilactobacillus</taxon>
    </lineage>
</organism>
<dbReference type="PROSITE" id="PS50893">
    <property type="entry name" value="ABC_TRANSPORTER_2"/>
    <property type="match status" value="2"/>
</dbReference>
<keyword evidence="8" id="KW-0472">Membrane</keyword>
<comment type="caution">
    <text evidence="10">The sequence shown here is derived from an EMBL/GenBank/DDBJ whole genome shotgun (WGS) entry which is preliminary data.</text>
</comment>
<dbReference type="PATRIC" id="fig|1423786.4.peg.1212"/>
<evidence type="ECO:0000256" key="1">
    <source>
        <dbReference type="ARBA" id="ARBA00004202"/>
    </source>
</evidence>
<evidence type="ECO:0000313" key="11">
    <source>
        <dbReference type="Proteomes" id="UP000051010"/>
    </source>
</evidence>
<dbReference type="InterPro" id="IPR050095">
    <property type="entry name" value="ECF_ABC_transporter_ATP-bd"/>
</dbReference>
<dbReference type="InterPro" id="IPR017871">
    <property type="entry name" value="ABC_transporter-like_CS"/>
</dbReference>